<keyword evidence="5 7" id="KW-0472">Membrane</keyword>
<feature type="transmembrane region" description="Helical" evidence="7">
    <location>
        <begin position="408"/>
        <end position="429"/>
    </location>
</feature>
<feature type="transmembrane region" description="Helical" evidence="7">
    <location>
        <begin position="209"/>
        <end position="228"/>
    </location>
</feature>
<dbReference type="GO" id="GO:0003954">
    <property type="term" value="F:NADH dehydrogenase activity"/>
    <property type="evidence" value="ECO:0007669"/>
    <property type="project" value="TreeGrafter"/>
</dbReference>
<keyword evidence="3 6" id="KW-0812">Transmembrane</keyword>
<feature type="transmembrane region" description="Helical" evidence="7">
    <location>
        <begin position="336"/>
        <end position="354"/>
    </location>
</feature>
<evidence type="ECO:0000313" key="9">
    <source>
        <dbReference type="EMBL" id="OZI19734.1"/>
    </source>
</evidence>
<dbReference type="PRINTS" id="PR01437">
    <property type="entry name" value="NUOXDRDTASE4"/>
</dbReference>
<dbReference type="NCBIfam" id="TIGR01972">
    <property type="entry name" value="NDH_I_M"/>
    <property type="match status" value="1"/>
</dbReference>
<feature type="domain" description="NADH:quinone oxidoreductase/Mrp antiporter transmembrane" evidence="8">
    <location>
        <begin position="136"/>
        <end position="418"/>
    </location>
</feature>
<dbReference type="AlphaFoldDB" id="A0A261R3Y1"/>
<evidence type="ECO:0000313" key="10">
    <source>
        <dbReference type="Proteomes" id="UP000216857"/>
    </source>
</evidence>
<feature type="transmembrane region" description="Helical" evidence="7">
    <location>
        <begin position="139"/>
        <end position="158"/>
    </location>
</feature>
<keyword evidence="4 7" id="KW-1133">Transmembrane helix</keyword>
<dbReference type="GO" id="GO:0042773">
    <property type="term" value="P:ATP synthesis coupled electron transport"/>
    <property type="evidence" value="ECO:0007669"/>
    <property type="project" value="InterPro"/>
</dbReference>
<feature type="transmembrane region" description="Helical" evidence="7">
    <location>
        <begin position="114"/>
        <end position="133"/>
    </location>
</feature>
<keyword evidence="10" id="KW-1185">Reference proteome</keyword>
<dbReference type="NCBIfam" id="NF004501">
    <property type="entry name" value="PRK05846.1-5"/>
    <property type="match status" value="1"/>
</dbReference>
<accession>A0A261R3Y1</accession>
<organism evidence="9 10">
    <name type="scientific">Bordetella genomosp. 9</name>
    <dbReference type="NCBI Taxonomy" id="1416803"/>
    <lineage>
        <taxon>Bacteria</taxon>
        <taxon>Pseudomonadati</taxon>
        <taxon>Pseudomonadota</taxon>
        <taxon>Betaproteobacteria</taxon>
        <taxon>Burkholderiales</taxon>
        <taxon>Alcaligenaceae</taxon>
        <taxon>Bordetella</taxon>
    </lineage>
</organism>
<dbReference type="Pfam" id="PF00361">
    <property type="entry name" value="Proton_antipo_M"/>
    <property type="match status" value="1"/>
</dbReference>
<dbReference type="GO" id="GO:0048039">
    <property type="term" value="F:ubiquinone binding"/>
    <property type="evidence" value="ECO:0007669"/>
    <property type="project" value="TreeGrafter"/>
</dbReference>
<evidence type="ECO:0000256" key="3">
    <source>
        <dbReference type="ARBA" id="ARBA00022692"/>
    </source>
</evidence>
<dbReference type="GO" id="GO:0015990">
    <property type="term" value="P:electron transport coupled proton transport"/>
    <property type="evidence" value="ECO:0007669"/>
    <property type="project" value="TreeGrafter"/>
</dbReference>
<evidence type="ECO:0000256" key="4">
    <source>
        <dbReference type="ARBA" id="ARBA00022989"/>
    </source>
</evidence>
<dbReference type="GO" id="GO:0012505">
    <property type="term" value="C:endomembrane system"/>
    <property type="evidence" value="ECO:0007669"/>
    <property type="project" value="UniProtKB-SubCell"/>
</dbReference>
<feature type="transmembrane region" description="Helical" evidence="7">
    <location>
        <begin position="455"/>
        <end position="472"/>
    </location>
</feature>
<dbReference type="GO" id="GO:0016020">
    <property type="term" value="C:membrane"/>
    <property type="evidence" value="ECO:0007669"/>
    <property type="project" value="UniProtKB-SubCell"/>
</dbReference>
<feature type="transmembrane region" description="Helical" evidence="7">
    <location>
        <begin position="240"/>
        <end position="263"/>
    </location>
</feature>
<reference evidence="9" key="1">
    <citation type="submission" date="2017-05" db="EMBL/GenBank/DDBJ databases">
        <title>Complete and WGS of Bordetella genogroups.</title>
        <authorList>
            <person name="Spilker T."/>
            <person name="Lipuma J."/>
        </authorList>
    </citation>
    <scope>NUCLEOTIDE SEQUENCE</scope>
    <source>
        <strain evidence="9">AU21707</strain>
    </source>
</reference>
<dbReference type="RefSeq" id="WP_179283394.1">
    <property type="nucleotide sequence ID" value="NZ_NEVJ01000003.1"/>
</dbReference>
<dbReference type="PANTHER" id="PTHR43507:SF1">
    <property type="entry name" value="NADH-UBIQUINONE OXIDOREDUCTASE CHAIN 4"/>
    <property type="match status" value="1"/>
</dbReference>
<evidence type="ECO:0000256" key="7">
    <source>
        <dbReference type="SAM" id="Phobius"/>
    </source>
</evidence>
<dbReference type="InterPro" id="IPR001750">
    <property type="entry name" value="ND/Mrp_TM"/>
</dbReference>
<evidence type="ECO:0000256" key="5">
    <source>
        <dbReference type="ARBA" id="ARBA00023136"/>
    </source>
</evidence>
<evidence type="ECO:0000259" key="8">
    <source>
        <dbReference type="Pfam" id="PF00361"/>
    </source>
</evidence>
<comment type="caution">
    <text evidence="9">The sequence shown here is derived from an EMBL/GenBank/DDBJ whole genome shotgun (WGS) entry which is preliminary data.</text>
</comment>
<feature type="transmembrane region" description="Helical" evidence="7">
    <location>
        <begin position="87"/>
        <end position="107"/>
    </location>
</feature>
<feature type="transmembrane region" description="Helical" evidence="7">
    <location>
        <begin position="6"/>
        <end position="27"/>
    </location>
</feature>
<dbReference type="GO" id="GO:0008137">
    <property type="term" value="F:NADH dehydrogenase (ubiquinone) activity"/>
    <property type="evidence" value="ECO:0007669"/>
    <property type="project" value="InterPro"/>
</dbReference>
<evidence type="ECO:0000256" key="1">
    <source>
        <dbReference type="ARBA" id="ARBA00004127"/>
    </source>
</evidence>
<comment type="similarity">
    <text evidence="2">Belongs to the complex I subunit 4 family.</text>
</comment>
<protein>
    <submittedName>
        <fullName evidence="9">NADH-quinone oxidoreductase subunit M</fullName>
    </submittedName>
</protein>
<comment type="subcellular location">
    <subcellularLocation>
        <location evidence="1">Endomembrane system</location>
        <topology evidence="1">Multi-pass membrane protein</topology>
    </subcellularLocation>
    <subcellularLocation>
        <location evidence="6">Membrane</location>
        <topology evidence="6">Multi-pass membrane protein</topology>
    </subcellularLocation>
</comment>
<feature type="transmembrane region" description="Helical" evidence="7">
    <location>
        <begin position="375"/>
        <end position="396"/>
    </location>
</feature>
<dbReference type="InterPro" id="IPR003918">
    <property type="entry name" value="NADH_UbQ_OxRdtase"/>
</dbReference>
<feature type="transmembrane region" description="Helical" evidence="7">
    <location>
        <begin position="170"/>
        <end position="189"/>
    </location>
</feature>
<dbReference type="Proteomes" id="UP000216857">
    <property type="component" value="Unassembled WGS sequence"/>
</dbReference>
<gene>
    <name evidence="9" type="ORF">CAL26_19330</name>
</gene>
<feature type="transmembrane region" description="Helical" evidence="7">
    <location>
        <begin position="275"/>
        <end position="298"/>
    </location>
</feature>
<dbReference type="STRING" id="1416803.CAL13_06215"/>
<proteinExistence type="inferred from homology"/>
<feature type="transmembrane region" description="Helical" evidence="7">
    <location>
        <begin position="34"/>
        <end position="54"/>
    </location>
</feature>
<evidence type="ECO:0000256" key="6">
    <source>
        <dbReference type="RuleBase" id="RU000320"/>
    </source>
</evidence>
<dbReference type="InterPro" id="IPR010227">
    <property type="entry name" value="NADH_Q_OxRdtase_chainM/4"/>
</dbReference>
<dbReference type="EMBL" id="NEVJ01000003">
    <property type="protein sequence ID" value="OZI19734.1"/>
    <property type="molecule type" value="Genomic_DNA"/>
</dbReference>
<sequence length="495" mass="53943">MASHTFPWLTLAVFVPIVFGLLVLALGGDNKRGLTLWLSLIGAVAGLLVTIPLYTGFDASTASMQFVENVPWISTFNVNYHLGVDGISLWFVLLTAFITVIVVLAGWEVITSRVAQYMAAFLILSGLMIGVFVALDGLLFYVFFEATLIPMYIIVGVWGGPNRVYAAFKFFLYTLLGSLLTLVAFIYLWNASGGSFDIMQWHQLKLGMTPQVLVFVALLAAFAVKVPMWPVHTWLPDAHVEAPTGGSIVLAAIMLKLGAYGFLRFSLPIAPDASHSLAGLMIALSLIAVIYIGLVAIVQEDMKKLVAYSSVAHMGFVTLGFFIFNTAGVEGAIVQMISHGFVSGAMFMCIGVLYDRVHSRRIADYGGVVNTMPRFVTFFVLFSMANSGLPATSGFVGEFMVIMGAVQHNFWIGLLAATALILGASYSLWMVKRVAFGEIANDHVRALTDINRREFLILGLMAITVLYMGIYPKPFTDVMHASVQALMQHVAISKL</sequence>
<dbReference type="NCBIfam" id="NF004499">
    <property type="entry name" value="PRK05846.1-3"/>
    <property type="match status" value="1"/>
</dbReference>
<feature type="transmembrane region" description="Helical" evidence="7">
    <location>
        <begin position="305"/>
        <end position="324"/>
    </location>
</feature>
<dbReference type="PANTHER" id="PTHR43507">
    <property type="entry name" value="NADH-UBIQUINONE OXIDOREDUCTASE CHAIN 4"/>
    <property type="match status" value="1"/>
</dbReference>
<evidence type="ECO:0000256" key="2">
    <source>
        <dbReference type="ARBA" id="ARBA00009025"/>
    </source>
</evidence>
<name>A0A261R3Y1_9BORD</name>